<dbReference type="InterPro" id="IPR005158">
    <property type="entry name" value="BTAD"/>
</dbReference>
<proteinExistence type="inferred from homology"/>
<dbReference type="PANTHER" id="PTHR35807:SF1">
    <property type="entry name" value="TRANSCRIPTIONAL REGULATOR REDD"/>
    <property type="match status" value="1"/>
</dbReference>
<dbReference type="Gene3D" id="1.10.10.10">
    <property type="entry name" value="Winged helix-like DNA-binding domain superfamily/Winged helix DNA-binding domain"/>
    <property type="match status" value="1"/>
</dbReference>
<keyword evidence="5" id="KW-0804">Transcription</keyword>
<dbReference type="InterPro" id="IPR051677">
    <property type="entry name" value="AfsR-DnrI-RedD_regulator"/>
</dbReference>
<dbReference type="InterPro" id="IPR016032">
    <property type="entry name" value="Sig_transdc_resp-reg_C-effctor"/>
</dbReference>
<dbReference type="EMBL" id="MPOH02000016">
    <property type="protein sequence ID" value="OQD53874.1"/>
    <property type="molecule type" value="Genomic_DNA"/>
</dbReference>
<dbReference type="InterPro" id="IPR001867">
    <property type="entry name" value="OmpR/PhoB-type_DNA-bd"/>
</dbReference>
<dbReference type="GO" id="GO:0003677">
    <property type="term" value="F:DNA binding"/>
    <property type="evidence" value="ECO:0007669"/>
    <property type="project" value="UniProtKB-UniRule"/>
</dbReference>
<evidence type="ECO:0000256" key="6">
    <source>
        <dbReference type="PROSITE-ProRule" id="PRU01091"/>
    </source>
</evidence>
<dbReference type="GO" id="GO:0006355">
    <property type="term" value="P:regulation of DNA-templated transcription"/>
    <property type="evidence" value="ECO:0007669"/>
    <property type="project" value="InterPro"/>
</dbReference>
<dbReference type="Gene3D" id="1.25.40.10">
    <property type="entry name" value="Tetratricopeptide repeat domain"/>
    <property type="match status" value="1"/>
</dbReference>
<evidence type="ECO:0000256" key="1">
    <source>
        <dbReference type="ARBA" id="ARBA00005820"/>
    </source>
</evidence>
<keyword evidence="2" id="KW-0902">Two-component regulatory system</keyword>
<dbReference type="SMART" id="SM01043">
    <property type="entry name" value="BTAD"/>
    <property type="match status" value="1"/>
</dbReference>
<dbReference type="Pfam" id="PF03704">
    <property type="entry name" value="BTAD"/>
    <property type="match status" value="1"/>
</dbReference>
<dbReference type="PANTHER" id="PTHR35807">
    <property type="entry name" value="TRANSCRIPTIONAL REGULATOR REDD-RELATED"/>
    <property type="match status" value="1"/>
</dbReference>
<keyword evidence="3" id="KW-0805">Transcription regulation</keyword>
<keyword evidence="4 6" id="KW-0238">DNA-binding</keyword>
<reference evidence="8 9" key="2">
    <citation type="submission" date="2017-02" db="EMBL/GenBank/DDBJ databases">
        <title>Draft genome sequence of Streptomyces phaeoluteigriseus type strain DSM41896.</title>
        <authorList>
            <person name="Salih T.S."/>
            <person name="Algora Gallardo L."/>
            <person name="Melo Santos T."/>
            <person name="Filgueira Martinez S."/>
            <person name="Herron P.R."/>
        </authorList>
    </citation>
    <scope>NUCLEOTIDE SEQUENCE [LARGE SCALE GENOMIC DNA]</scope>
    <source>
        <strain evidence="8 9">DSM 41896</strain>
    </source>
</reference>
<dbReference type="CDD" id="cd15831">
    <property type="entry name" value="BTAD"/>
    <property type="match status" value="1"/>
</dbReference>
<feature type="DNA-binding region" description="OmpR/PhoB-type" evidence="6">
    <location>
        <begin position="1"/>
        <end position="98"/>
    </location>
</feature>
<dbReference type="OrthoDB" id="4336084at2"/>
<evidence type="ECO:0000256" key="2">
    <source>
        <dbReference type="ARBA" id="ARBA00023012"/>
    </source>
</evidence>
<feature type="domain" description="OmpR/PhoB-type" evidence="7">
    <location>
        <begin position="1"/>
        <end position="98"/>
    </location>
</feature>
<reference evidence="9" key="1">
    <citation type="submission" date="2016-11" db="EMBL/GenBank/DDBJ databases">
        <authorList>
            <person name="Schniete J.K."/>
            <person name="Salih T."/>
            <person name="Algora Gallardo L."/>
            <person name="Martinez Fernandez S."/>
            <person name="Herron P.R."/>
        </authorList>
    </citation>
    <scope>NUCLEOTIDE SEQUENCE [LARGE SCALE GENOMIC DNA]</scope>
    <source>
        <strain evidence="9">DSM 41896</strain>
    </source>
</reference>
<evidence type="ECO:0000256" key="3">
    <source>
        <dbReference type="ARBA" id="ARBA00023015"/>
    </source>
</evidence>
<name>A0A1V6MN39_9ACTN</name>
<dbReference type="SMART" id="SM00862">
    <property type="entry name" value="Trans_reg_C"/>
    <property type="match status" value="1"/>
</dbReference>
<accession>A0A1V6MN39</accession>
<organism evidence="8 9">
    <name type="scientific">Streptomyces phaeoluteigriseus</name>
    <dbReference type="NCBI Taxonomy" id="114686"/>
    <lineage>
        <taxon>Bacteria</taxon>
        <taxon>Bacillati</taxon>
        <taxon>Actinomycetota</taxon>
        <taxon>Actinomycetes</taxon>
        <taxon>Kitasatosporales</taxon>
        <taxon>Streptomycetaceae</taxon>
        <taxon>Streptomyces</taxon>
        <taxon>Streptomyces aurantiacus group</taxon>
    </lineage>
</organism>
<evidence type="ECO:0000313" key="9">
    <source>
        <dbReference type="Proteomes" id="UP000184286"/>
    </source>
</evidence>
<dbReference type="PROSITE" id="PS51755">
    <property type="entry name" value="OMPR_PHOB"/>
    <property type="match status" value="1"/>
</dbReference>
<gene>
    <name evidence="8" type="ORF">BM536_026945</name>
</gene>
<evidence type="ECO:0000313" key="8">
    <source>
        <dbReference type="EMBL" id="OQD53874.1"/>
    </source>
</evidence>
<dbReference type="InterPro" id="IPR011990">
    <property type="entry name" value="TPR-like_helical_dom_sf"/>
</dbReference>
<protein>
    <submittedName>
        <fullName evidence="8">Transcriptional regulator</fullName>
    </submittedName>
</protein>
<dbReference type="SUPFAM" id="SSF46894">
    <property type="entry name" value="C-terminal effector domain of the bipartite response regulators"/>
    <property type="match status" value="1"/>
</dbReference>
<sequence length="281" mass="31810">MQFHLIGPFRITTDEGETFAPKAPKVCQMLAVLALQPREPVAAETLVRELWGENPPSGAPRTLQTHVYHARRMLHDAQVTDDKRKLLLTQAPGYFLDLARDEVDACVFEELVRLAQQELLQEAPERAAAHLDRALGLWRGPMLSNVPVAGVLSGRMAHMEELRIRALELRVETQFRLGRYREILPELRILVNDHPLHEWFHGRLISALHRAGRRAEALQAYQNLYSVLRRELGLGPSEELQRLQADILNASTDGPLLHRCRPKSLSAPAEFTQLWDSAVAS</sequence>
<comment type="caution">
    <text evidence="8">The sequence shown here is derived from an EMBL/GenBank/DDBJ whole genome shotgun (WGS) entry which is preliminary data.</text>
</comment>
<evidence type="ECO:0000259" key="7">
    <source>
        <dbReference type="PROSITE" id="PS51755"/>
    </source>
</evidence>
<dbReference type="AlphaFoldDB" id="A0A1V6MN39"/>
<dbReference type="Pfam" id="PF00486">
    <property type="entry name" value="Trans_reg_C"/>
    <property type="match status" value="1"/>
</dbReference>
<evidence type="ECO:0000256" key="5">
    <source>
        <dbReference type="ARBA" id="ARBA00023163"/>
    </source>
</evidence>
<evidence type="ECO:0000256" key="4">
    <source>
        <dbReference type="ARBA" id="ARBA00023125"/>
    </source>
</evidence>
<dbReference type="Proteomes" id="UP000184286">
    <property type="component" value="Unassembled WGS sequence"/>
</dbReference>
<dbReference type="SUPFAM" id="SSF48452">
    <property type="entry name" value="TPR-like"/>
    <property type="match status" value="1"/>
</dbReference>
<dbReference type="InterPro" id="IPR036388">
    <property type="entry name" value="WH-like_DNA-bd_sf"/>
</dbReference>
<dbReference type="GO" id="GO:0000160">
    <property type="term" value="P:phosphorelay signal transduction system"/>
    <property type="evidence" value="ECO:0007669"/>
    <property type="project" value="UniProtKB-KW"/>
</dbReference>
<comment type="similarity">
    <text evidence="1">Belongs to the AfsR/DnrI/RedD regulatory family.</text>
</comment>
<dbReference type="STRING" id="114686.BM536_026945"/>